<dbReference type="InterPro" id="IPR011990">
    <property type="entry name" value="TPR-like_helical_dom_sf"/>
</dbReference>
<evidence type="ECO:0000313" key="2">
    <source>
        <dbReference type="Proteomes" id="UP000231292"/>
    </source>
</evidence>
<accession>A0A2G9YK87</accession>
<reference evidence="1 2" key="1">
    <citation type="submission" date="2017-09" db="EMBL/GenBank/DDBJ databases">
        <title>Depth-based differentiation of microbial function through sediment-hosted aquifers and enrichment of novel symbionts in the deep terrestrial subsurface.</title>
        <authorList>
            <person name="Probst A.J."/>
            <person name="Ladd B."/>
            <person name="Jarett J.K."/>
            <person name="Geller-Mcgrath D.E."/>
            <person name="Sieber C.M."/>
            <person name="Emerson J.B."/>
            <person name="Anantharaman K."/>
            <person name="Thomas B.C."/>
            <person name="Malmstrom R."/>
            <person name="Stieglmeier M."/>
            <person name="Klingl A."/>
            <person name="Woyke T."/>
            <person name="Ryan C.M."/>
            <person name="Banfield J.F."/>
        </authorList>
    </citation>
    <scope>NUCLEOTIDE SEQUENCE [LARGE SCALE GENOMIC DNA]</scope>
    <source>
        <strain evidence="1">CG23_combo_of_CG06-09_8_20_14_all_41_10</strain>
    </source>
</reference>
<evidence type="ECO:0008006" key="3">
    <source>
        <dbReference type="Google" id="ProtNLM"/>
    </source>
</evidence>
<gene>
    <name evidence="1" type="ORF">COX41_01730</name>
</gene>
<dbReference type="AlphaFoldDB" id="A0A2G9YK87"/>
<sequence length="551" mass="63069">MNRFRIWLIWPLAIAGNLAIGNWLFSSAYAKDTEELGKCICENKVKAEADNCLDKLKQSYWQDNKYSEFVDLLRNLHPENKSIVPSLSYYIALSRYQQFKYLEETKGWDEYFAKGNDYRNDIVKETGKSLEATALDDPLRIYSRLLIYQFHKDQQDTFTEGALSDLMSSTLEYAKAIGQKAMVGPQIAQANKDTEPIKEVADKLLSYDEKAKAKELYKIYAKGLVNSDIKDGALKDKAAGFYKDGNLELAQDIYDVYIERISKVLPKDKLISELTGIASAFSYQDSGFKDMFYAEKIFQKIEEIGGLEAFNEELIYLRGFNLEKNKEYRQAKDIYLLLIQKYPESKHIDEVTYKTGLIFTYILRDAKAGREYFDKLADKEGDNPYALSSLYQMGLLKQWEADFATAKGYYNKLIEKSERKVTDTFQMAQDRLKEIAEGTSMEHNLKTFMDTSLKEEFVNLDMSKVDLKSNIYQPKVDQAVDISSSTNLSSSGCFNVELQYLWSCDLGDAKPGVNQPEFKTTYKNQGTKIIGLVLISPSGITERSLDLIDAR</sequence>
<dbReference type="SUPFAM" id="SSF48452">
    <property type="entry name" value="TPR-like"/>
    <property type="match status" value="1"/>
</dbReference>
<dbReference type="Proteomes" id="UP000231292">
    <property type="component" value="Unassembled WGS sequence"/>
</dbReference>
<comment type="caution">
    <text evidence="1">The sequence shown here is derived from an EMBL/GenBank/DDBJ whole genome shotgun (WGS) entry which is preliminary data.</text>
</comment>
<dbReference type="EMBL" id="PCRK01000031">
    <property type="protein sequence ID" value="PIP19657.1"/>
    <property type="molecule type" value="Genomic_DNA"/>
</dbReference>
<dbReference type="Pfam" id="PF13174">
    <property type="entry name" value="TPR_6"/>
    <property type="match status" value="2"/>
</dbReference>
<protein>
    <recommendedName>
        <fullName evidence="3">Outer membrane lipoprotein BamD-like domain-containing protein</fullName>
    </recommendedName>
</protein>
<evidence type="ECO:0000313" key="1">
    <source>
        <dbReference type="EMBL" id="PIP19657.1"/>
    </source>
</evidence>
<proteinExistence type="predicted"/>
<organism evidence="1 2">
    <name type="scientific">Candidatus Sherwoodlollariibacterium unditelluris</name>
    <dbReference type="NCBI Taxonomy" id="1974757"/>
    <lineage>
        <taxon>Bacteria</taxon>
        <taxon>Pseudomonadati</taxon>
        <taxon>Candidatus Omnitrophota</taxon>
        <taxon>Candidatus Sherwoodlollariibacterium</taxon>
    </lineage>
</organism>
<dbReference type="Gene3D" id="1.25.40.10">
    <property type="entry name" value="Tetratricopeptide repeat domain"/>
    <property type="match status" value="1"/>
</dbReference>
<dbReference type="InterPro" id="IPR019734">
    <property type="entry name" value="TPR_rpt"/>
</dbReference>
<name>A0A2G9YK87_9BACT</name>